<gene>
    <name evidence="2" type="ORF">LF1_43610</name>
</gene>
<evidence type="ECO:0000256" key="1">
    <source>
        <dbReference type="SAM" id="Phobius"/>
    </source>
</evidence>
<evidence type="ECO:0000313" key="2">
    <source>
        <dbReference type="EMBL" id="KAA1261801.1"/>
    </source>
</evidence>
<accession>A0A5B1CNC9</accession>
<organism evidence="2 3">
    <name type="scientific">Rubripirellula obstinata</name>
    <dbReference type="NCBI Taxonomy" id="406547"/>
    <lineage>
        <taxon>Bacteria</taxon>
        <taxon>Pseudomonadati</taxon>
        <taxon>Planctomycetota</taxon>
        <taxon>Planctomycetia</taxon>
        <taxon>Pirellulales</taxon>
        <taxon>Pirellulaceae</taxon>
        <taxon>Rubripirellula</taxon>
    </lineage>
</organism>
<evidence type="ECO:0000313" key="3">
    <source>
        <dbReference type="Proteomes" id="UP000322699"/>
    </source>
</evidence>
<comment type="caution">
    <text evidence="2">The sequence shown here is derived from an EMBL/GenBank/DDBJ whole genome shotgun (WGS) entry which is preliminary data.</text>
</comment>
<proteinExistence type="predicted"/>
<protein>
    <submittedName>
        <fullName evidence="2">Uncharacterized protein</fullName>
    </submittedName>
</protein>
<dbReference type="OrthoDB" id="9806699at2"/>
<reference evidence="2 3" key="1">
    <citation type="submission" date="2019-08" db="EMBL/GenBank/DDBJ databases">
        <title>Deep-cultivation of Planctomycetes and their phenomic and genomic characterization uncovers novel biology.</title>
        <authorList>
            <person name="Wiegand S."/>
            <person name="Jogler M."/>
            <person name="Boedeker C."/>
            <person name="Pinto D."/>
            <person name="Vollmers J."/>
            <person name="Rivas-Marin E."/>
            <person name="Kohn T."/>
            <person name="Peeters S.H."/>
            <person name="Heuer A."/>
            <person name="Rast P."/>
            <person name="Oberbeckmann S."/>
            <person name="Bunk B."/>
            <person name="Jeske O."/>
            <person name="Meyerdierks A."/>
            <person name="Storesund J.E."/>
            <person name="Kallscheuer N."/>
            <person name="Luecker S."/>
            <person name="Lage O.M."/>
            <person name="Pohl T."/>
            <person name="Merkel B.J."/>
            <person name="Hornburger P."/>
            <person name="Mueller R.-W."/>
            <person name="Bruemmer F."/>
            <person name="Labrenz M."/>
            <person name="Spormann A.M."/>
            <person name="Op Den Camp H."/>
            <person name="Overmann J."/>
            <person name="Amann R."/>
            <person name="Jetten M.S.M."/>
            <person name="Mascher T."/>
            <person name="Medema M.H."/>
            <person name="Devos D.P."/>
            <person name="Kaster A.-K."/>
            <person name="Ovreas L."/>
            <person name="Rohde M."/>
            <person name="Galperin M.Y."/>
            <person name="Jogler C."/>
        </authorList>
    </citation>
    <scope>NUCLEOTIDE SEQUENCE [LARGE SCALE GENOMIC DNA]</scope>
    <source>
        <strain evidence="2 3">LF1</strain>
    </source>
</reference>
<keyword evidence="3" id="KW-1185">Reference proteome</keyword>
<keyword evidence="1" id="KW-0472">Membrane</keyword>
<dbReference type="EMBL" id="VRLW01000001">
    <property type="protein sequence ID" value="KAA1261801.1"/>
    <property type="molecule type" value="Genomic_DNA"/>
</dbReference>
<keyword evidence="1" id="KW-0812">Transmembrane</keyword>
<dbReference type="Proteomes" id="UP000322699">
    <property type="component" value="Unassembled WGS sequence"/>
</dbReference>
<dbReference type="RefSeq" id="WP_068260536.1">
    <property type="nucleotide sequence ID" value="NZ_LWSK01000017.1"/>
</dbReference>
<name>A0A5B1CNC9_9BACT</name>
<feature type="transmembrane region" description="Helical" evidence="1">
    <location>
        <begin position="145"/>
        <end position="167"/>
    </location>
</feature>
<keyword evidence="1" id="KW-1133">Transmembrane helix</keyword>
<sequence>MFYFALILVAIASRFMPHPPNVACLGAIGMFAGCYCSGRIAWLIPAAILLCSDTIGQCLGVPGLGFYSPVTMVCVYAAATLAVPVGRLISRTEGKGFKFAGSVAGGSLIASTLFFLVSNFGVWASAWYPSTGAGLANCYIAAIPFYGYTIAGDLFFSAIAFGGYAAVTAGQPARELARQAV</sequence>
<feature type="transmembrane region" description="Helical" evidence="1">
    <location>
        <begin position="66"/>
        <end position="89"/>
    </location>
</feature>
<dbReference type="Pfam" id="PF20221">
    <property type="entry name" value="DUF6580"/>
    <property type="match status" value="1"/>
</dbReference>
<feature type="transmembrane region" description="Helical" evidence="1">
    <location>
        <begin position="101"/>
        <end position="125"/>
    </location>
</feature>
<dbReference type="AlphaFoldDB" id="A0A5B1CNC9"/>
<dbReference type="InterPro" id="IPR046487">
    <property type="entry name" value="DUF6580"/>
</dbReference>